<gene>
    <name evidence="2" type="ORF">SFRICE_019044</name>
</gene>
<protein>
    <submittedName>
        <fullName evidence="2">SFRICE_019044</fullName>
    </submittedName>
</protein>
<dbReference type="EMBL" id="ODYU01001157">
    <property type="protein sequence ID" value="SOQ36976.1"/>
    <property type="molecule type" value="Genomic_DNA"/>
</dbReference>
<evidence type="ECO:0000313" key="2">
    <source>
        <dbReference type="EMBL" id="SOQ36976.1"/>
    </source>
</evidence>
<organism evidence="2">
    <name type="scientific">Spodoptera frugiperda</name>
    <name type="common">Fall armyworm</name>
    <dbReference type="NCBI Taxonomy" id="7108"/>
    <lineage>
        <taxon>Eukaryota</taxon>
        <taxon>Metazoa</taxon>
        <taxon>Ecdysozoa</taxon>
        <taxon>Arthropoda</taxon>
        <taxon>Hexapoda</taxon>
        <taxon>Insecta</taxon>
        <taxon>Pterygota</taxon>
        <taxon>Neoptera</taxon>
        <taxon>Endopterygota</taxon>
        <taxon>Lepidoptera</taxon>
        <taxon>Glossata</taxon>
        <taxon>Ditrysia</taxon>
        <taxon>Noctuoidea</taxon>
        <taxon>Noctuidae</taxon>
        <taxon>Amphipyrinae</taxon>
        <taxon>Spodoptera</taxon>
    </lineage>
</organism>
<dbReference type="AlphaFoldDB" id="A0A2H1V859"/>
<reference evidence="2" key="1">
    <citation type="submission" date="2016-07" db="EMBL/GenBank/DDBJ databases">
        <authorList>
            <person name="Bretaudeau A."/>
        </authorList>
    </citation>
    <scope>NUCLEOTIDE SEQUENCE</scope>
    <source>
        <strain evidence="2">Rice</strain>
        <tissue evidence="2">Whole body</tissue>
    </source>
</reference>
<accession>A0A2H1V859</accession>
<feature type="compositionally biased region" description="Polar residues" evidence="1">
    <location>
        <begin position="46"/>
        <end position="64"/>
    </location>
</feature>
<feature type="region of interest" description="Disordered" evidence="1">
    <location>
        <begin position="46"/>
        <end position="65"/>
    </location>
</feature>
<evidence type="ECO:0000256" key="1">
    <source>
        <dbReference type="SAM" id="MobiDB-lite"/>
    </source>
</evidence>
<proteinExistence type="predicted"/>
<name>A0A2H1V859_SPOFR</name>
<sequence>MIVNRMIDCLVGRVVASATVRQGVSGSIPGSGEVLLGFFHGNTESGNVPGTDRAQSQMGPSSVSARPGVTDYLAELPKLRHKGQKRKYYRLKSNLVTRQGTSNPDYRGRVFKYSRALAIAGGIGGGVGRWSPWKF</sequence>